<name>A0A8S9FD02_BRACR</name>
<protein>
    <submittedName>
        <fullName evidence="1">Uncharacterized protein</fullName>
    </submittedName>
</protein>
<sequence>MFLDAGAVGVGLCRRRLSVPPHPWSSSLLFFLLVSSISPVHLSLCRCQTRLLLTQLSGRNIISPMSYSSSFSCYPSKVVPWTTLFEVPLRQPPILLLKRHRNSTSLDACRSDPGWLIRSSHPRYATAIFIPYLSVHYAVCSASVLRPWSHLQSRLFCDTTLEPMSHLLLHAH</sequence>
<dbReference type="EMBL" id="QGKY02002305">
    <property type="protein sequence ID" value="KAF2531380.1"/>
    <property type="molecule type" value="Genomic_DNA"/>
</dbReference>
<reference evidence="1" key="1">
    <citation type="submission" date="2019-12" db="EMBL/GenBank/DDBJ databases">
        <title>Genome sequencing and annotation of Brassica cretica.</title>
        <authorList>
            <person name="Studholme D.J."/>
            <person name="Sarris P.F."/>
        </authorList>
    </citation>
    <scope>NUCLEOTIDE SEQUENCE</scope>
    <source>
        <strain evidence="1">PFS-102/07</strain>
        <tissue evidence="1">Leaf</tissue>
    </source>
</reference>
<organism evidence="1">
    <name type="scientific">Brassica cretica</name>
    <name type="common">Mustard</name>
    <dbReference type="NCBI Taxonomy" id="69181"/>
    <lineage>
        <taxon>Eukaryota</taxon>
        <taxon>Viridiplantae</taxon>
        <taxon>Streptophyta</taxon>
        <taxon>Embryophyta</taxon>
        <taxon>Tracheophyta</taxon>
        <taxon>Spermatophyta</taxon>
        <taxon>Magnoliopsida</taxon>
        <taxon>eudicotyledons</taxon>
        <taxon>Gunneridae</taxon>
        <taxon>Pentapetalae</taxon>
        <taxon>rosids</taxon>
        <taxon>malvids</taxon>
        <taxon>Brassicales</taxon>
        <taxon>Brassicaceae</taxon>
        <taxon>Brassiceae</taxon>
        <taxon>Brassica</taxon>
    </lineage>
</organism>
<proteinExistence type="predicted"/>
<comment type="caution">
    <text evidence="1">The sequence shown here is derived from an EMBL/GenBank/DDBJ whole genome shotgun (WGS) entry which is preliminary data.</text>
</comment>
<gene>
    <name evidence="1" type="ORF">F2Q70_00029068</name>
</gene>
<dbReference type="AlphaFoldDB" id="A0A8S9FD02"/>
<evidence type="ECO:0000313" key="1">
    <source>
        <dbReference type="EMBL" id="KAF2531380.1"/>
    </source>
</evidence>
<accession>A0A8S9FD02</accession>